<dbReference type="InterPro" id="IPR008927">
    <property type="entry name" value="6-PGluconate_DH-like_C_sf"/>
</dbReference>
<gene>
    <name evidence="7" type="ORF">PVAP13_5NG360400</name>
</gene>
<dbReference type="GO" id="GO:0050661">
    <property type="term" value="F:NADP binding"/>
    <property type="evidence" value="ECO:0007669"/>
    <property type="project" value="InterPro"/>
</dbReference>
<dbReference type="EMBL" id="CM029046">
    <property type="protein sequence ID" value="KAG2589511.1"/>
    <property type="molecule type" value="Genomic_DNA"/>
</dbReference>
<keyword evidence="3" id="KW-0520">NAD</keyword>
<dbReference type="GO" id="GO:0009507">
    <property type="term" value="C:chloroplast"/>
    <property type="evidence" value="ECO:0007669"/>
    <property type="project" value="TreeGrafter"/>
</dbReference>
<feature type="domain" description="6-phosphogluconate dehydrogenase NADP-binding" evidence="5">
    <location>
        <begin position="38"/>
        <end position="153"/>
    </location>
</feature>
<keyword evidence="8" id="KW-1185">Reference proteome</keyword>
<keyword evidence="2" id="KW-0560">Oxidoreductase</keyword>
<evidence type="ECO:0000313" key="8">
    <source>
        <dbReference type="Proteomes" id="UP000823388"/>
    </source>
</evidence>
<dbReference type="PANTHER" id="PTHR43580">
    <property type="entry name" value="OXIDOREDUCTASE GLYR1-RELATED"/>
    <property type="match status" value="1"/>
</dbReference>
<feature type="active site" evidence="4">
    <location>
        <position position="179"/>
    </location>
</feature>
<dbReference type="Pfam" id="PF03446">
    <property type="entry name" value="NAD_binding_2"/>
    <property type="match status" value="1"/>
</dbReference>
<dbReference type="AlphaFoldDB" id="A0A8T0RSY7"/>
<comment type="similarity">
    <text evidence="1">Belongs to the HIBADH-related family. NP60 subfamily.</text>
</comment>
<dbReference type="InterPro" id="IPR006115">
    <property type="entry name" value="6PGDH_NADP-bd"/>
</dbReference>
<dbReference type="PANTHER" id="PTHR43580:SF2">
    <property type="entry name" value="CYTOKINE-LIKE NUCLEAR FACTOR N-PAC"/>
    <property type="match status" value="1"/>
</dbReference>
<evidence type="ECO:0000256" key="1">
    <source>
        <dbReference type="ARBA" id="ARBA00007598"/>
    </source>
</evidence>
<evidence type="ECO:0000313" key="7">
    <source>
        <dbReference type="EMBL" id="KAG2589511.1"/>
    </source>
</evidence>
<dbReference type="Gene3D" id="3.40.50.720">
    <property type="entry name" value="NAD(P)-binding Rossmann-like Domain"/>
    <property type="match status" value="1"/>
</dbReference>
<evidence type="ECO:0000256" key="3">
    <source>
        <dbReference type="ARBA" id="ARBA00023027"/>
    </source>
</evidence>
<dbReference type="PROSITE" id="PS00895">
    <property type="entry name" value="3_HYDROXYISOBUT_DH"/>
    <property type="match status" value="1"/>
</dbReference>
<dbReference type="Pfam" id="PF14833">
    <property type="entry name" value="NAD_binding_11"/>
    <property type="match status" value="1"/>
</dbReference>
<dbReference type="InterPro" id="IPR051265">
    <property type="entry name" value="HIBADH-related_NP60_sf"/>
</dbReference>
<dbReference type="InterPro" id="IPR015815">
    <property type="entry name" value="HIBADH-related"/>
</dbReference>
<evidence type="ECO:0000259" key="6">
    <source>
        <dbReference type="Pfam" id="PF14833"/>
    </source>
</evidence>
<protein>
    <submittedName>
        <fullName evidence="7">Uncharacterized protein</fullName>
    </submittedName>
</protein>
<evidence type="ECO:0000256" key="4">
    <source>
        <dbReference type="PIRSR" id="PIRSR000103-1"/>
    </source>
</evidence>
<evidence type="ECO:0000259" key="5">
    <source>
        <dbReference type="Pfam" id="PF03446"/>
    </source>
</evidence>
<dbReference type="Gene3D" id="1.10.1040.10">
    <property type="entry name" value="N-(1-d-carboxylethyl)-l-norvaline Dehydrogenase, domain 2"/>
    <property type="match status" value="1"/>
</dbReference>
<dbReference type="InterPro" id="IPR013328">
    <property type="entry name" value="6PGD_dom2"/>
</dbReference>
<organism evidence="7 8">
    <name type="scientific">Panicum virgatum</name>
    <name type="common">Blackwell switchgrass</name>
    <dbReference type="NCBI Taxonomy" id="38727"/>
    <lineage>
        <taxon>Eukaryota</taxon>
        <taxon>Viridiplantae</taxon>
        <taxon>Streptophyta</taxon>
        <taxon>Embryophyta</taxon>
        <taxon>Tracheophyta</taxon>
        <taxon>Spermatophyta</taxon>
        <taxon>Magnoliopsida</taxon>
        <taxon>Liliopsida</taxon>
        <taxon>Poales</taxon>
        <taxon>Poaceae</taxon>
        <taxon>PACMAD clade</taxon>
        <taxon>Panicoideae</taxon>
        <taxon>Panicodae</taxon>
        <taxon>Paniceae</taxon>
        <taxon>Panicinae</taxon>
        <taxon>Panicum</taxon>
        <taxon>Panicum sect. Hiantes</taxon>
    </lineage>
</organism>
<proteinExistence type="inferred from homology"/>
<feature type="domain" description="3-hydroxyisobutyrate dehydrogenase-like NAD-binding" evidence="6">
    <location>
        <begin position="173"/>
        <end position="246"/>
    </location>
</feature>
<reference evidence="7 8" key="1">
    <citation type="submission" date="2020-05" db="EMBL/GenBank/DDBJ databases">
        <title>WGS assembly of Panicum virgatum.</title>
        <authorList>
            <person name="Lovell J.T."/>
            <person name="Jenkins J."/>
            <person name="Shu S."/>
            <person name="Juenger T.E."/>
            <person name="Schmutz J."/>
        </authorList>
    </citation>
    <scope>NUCLEOTIDE SEQUENCE [LARGE SCALE GENOMIC DNA]</scope>
    <source>
        <strain evidence="8">cv. AP13</strain>
    </source>
</reference>
<dbReference type="GO" id="GO:0051287">
    <property type="term" value="F:NAD binding"/>
    <property type="evidence" value="ECO:0007669"/>
    <property type="project" value="InterPro"/>
</dbReference>
<dbReference type="SUPFAM" id="SSF51735">
    <property type="entry name" value="NAD(P)-binding Rossmann-fold domains"/>
    <property type="match status" value="1"/>
</dbReference>
<dbReference type="InterPro" id="IPR029154">
    <property type="entry name" value="HIBADH-like_NADP-bd"/>
</dbReference>
<sequence>MPRERQAGRRRTWWLIRLSPPLTSRTTRTSTTAEFQGKVGFLGLGIMGAPMASNLIRAGCDVTLWNRTKSKCDPLLSLGAKYVPSPAQVASSCDVTSAMLADPQSAAEVACGAGGAAEGLAPGKGYVDVSTVDGATSKLIGERITSTRASFLERVAPLLDVMGKSRFYLGDVGNGAAMKLVVNMVMGSMIVSFSEGLLLSEKVGLDPNTLVEVISQGAISAPMFSLKGPSMVKAAYPTAFPLKHQQRI</sequence>
<accession>A0A8T0RSY7</accession>
<evidence type="ECO:0000256" key="2">
    <source>
        <dbReference type="ARBA" id="ARBA00023002"/>
    </source>
</evidence>
<dbReference type="Proteomes" id="UP000823388">
    <property type="component" value="Chromosome 5N"/>
</dbReference>
<comment type="caution">
    <text evidence="7">The sequence shown here is derived from an EMBL/GenBank/DDBJ whole genome shotgun (WGS) entry which is preliminary data.</text>
</comment>
<dbReference type="InterPro" id="IPR002204">
    <property type="entry name" value="3-OH-isobutyrate_DH-rel_CS"/>
</dbReference>
<dbReference type="InterPro" id="IPR036291">
    <property type="entry name" value="NAD(P)-bd_dom_sf"/>
</dbReference>
<dbReference type="GO" id="GO:0016491">
    <property type="term" value="F:oxidoreductase activity"/>
    <property type="evidence" value="ECO:0007669"/>
    <property type="project" value="UniProtKB-KW"/>
</dbReference>
<dbReference type="PIRSF" id="PIRSF000103">
    <property type="entry name" value="HIBADH"/>
    <property type="match status" value="1"/>
</dbReference>
<name>A0A8T0RSY7_PANVG</name>
<dbReference type="SUPFAM" id="SSF48179">
    <property type="entry name" value="6-phosphogluconate dehydrogenase C-terminal domain-like"/>
    <property type="match status" value="1"/>
</dbReference>